<dbReference type="InterPro" id="IPR017920">
    <property type="entry name" value="COMM"/>
</dbReference>
<proteinExistence type="predicted"/>
<comment type="caution">
    <text evidence="2">The sequence shown here is derived from an EMBL/GenBank/DDBJ whole genome shotgun (WGS) entry which is preliminary data.</text>
</comment>
<dbReference type="Pfam" id="PF21672">
    <property type="entry name" value="COMM_HN"/>
    <property type="match status" value="1"/>
</dbReference>
<organism evidence="2 3">
    <name type="scientific">Anaeramoeba flamelloides</name>
    <dbReference type="NCBI Taxonomy" id="1746091"/>
    <lineage>
        <taxon>Eukaryota</taxon>
        <taxon>Metamonada</taxon>
        <taxon>Anaeramoebidae</taxon>
        <taxon>Anaeramoeba</taxon>
    </lineage>
</organism>
<protein>
    <submittedName>
        <fullName evidence="2">Comm domain-containing protein</fullName>
    </submittedName>
</protein>
<dbReference type="GO" id="GO:0051059">
    <property type="term" value="F:NF-kappaB binding"/>
    <property type="evidence" value="ECO:0007669"/>
    <property type="project" value="TreeGrafter"/>
</dbReference>
<dbReference type="InterPro" id="IPR047155">
    <property type="entry name" value="COMMD4/6/7/8"/>
</dbReference>
<dbReference type="Pfam" id="PF07258">
    <property type="entry name" value="COMM_domain"/>
    <property type="match status" value="1"/>
</dbReference>
<dbReference type="EMBL" id="JANTQA010000072">
    <property type="protein sequence ID" value="KAJ3424664.1"/>
    <property type="molecule type" value="Genomic_DNA"/>
</dbReference>
<dbReference type="PANTHER" id="PTHR16231:SF2">
    <property type="entry name" value="COMM DOMAIN-CONTAINING PROTEIN 7"/>
    <property type="match status" value="1"/>
</dbReference>
<dbReference type="AlphaFoldDB" id="A0AAV7Y572"/>
<accession>A0AAV7Y572</accession>
<evidence type="ECO:0000313" key="2">
    <source>
        <dbReference type="EMBL" id="KAJ3424664.1"/>
    </source>
</evidence>
<feature type="domain" description="COMM" evidence="1">
    <location>
        <begin position="135"/>
        <end position="209"/>
    </location>
</feature>
<dbReference type="GO" id="GO:0033209">
    <property type="term" value="P:tumor necrosis factor-mediated signaling pathway"/>
    <property type="evidence" value="ECO:0007669"/>
    <property type="project" value="TreeGrafter"/>
</dbReference>
<dbReference type="PANTHER" id="PTHR16231">
    <property type="entry name" value="COMM DOMAIN-CONTAINING PROTEIN 4-8 FAMILY MEMBER"/>
    <property type="match status" value="1"/>
</dbReference>
<name>A0AAV7Y572_9EUKA</name>
<dbReference type="Proteomes" id="UP001146793">
    <property type="component" value="Unassembled WGS sequence"/>
</dbReference>
<evidence type="ECO:0000313" key="3">
    <source>
        <dbReference type="Proteomes" id="UP001146793"/>
    </source>
</evidence>
<gene>
    <name evidence="2" type="ORF">M0812_29387</name>
</gene>
<evidence type="ECO:0000259" key="1">
    <source>
        <dbReference type="PROSITE" id="PS51269"/>
    </source>
</evidence>
<dbReference type="PROSITE" id="PS51269">
    <property type="entry name" value="COMM"/>
    <property type="match status" value="1"/>
</dbReference>
<reference evidence="2" key="1">
    <citation type="submission" date="2022-08" db="EMBL/GenBank/DDBJ databases">
        <title>Novel sulphate-reducing endosymbionts in the free-living metamonad Anaeramoeba.</title>
        <authorList>
            <person name="Jerlstrom-Hultqvist J."/>
            <person name="Cepicka I."/>
            <person name="Gallot-Lavallee L."/>
            <person name="Salas-Leiva D."/>
            <person name="Curtis B.A."/>
            <person name="Zahonova K."/>
            <person name="Pipaliya S."/>
            <person name="Dacks J."/>
            <person name="Roger A.J."/>
        </authorList>
    </citation>
    <scope>NUCLEOTIDE SEQUENCE</scope>
    <source>
        <strain evidence="2">Busselton2</strain>
    </source>
</reference>
<sequence length="210" mass="23971">MSTTKSKFKFTNESVDPQTISDMDKFSELSDEIILSVCDSIFKLFTNTSLKITDSIEKLAKIYSLNSSALTSPFRGALFFFNLSLKKKLMPSSIKKDLETFGLSEDISQKISDQWKKNFLSLSRIIGHQTLNVNRLIDMDWRFGVTASSDDLSSIGSTYLQLKFIIDNESGQSNKKYEVEGLHVELDLPHFYDFLTEMQKANNTLQLFLK</sequence>
<dbReference type="GO" id="GO:0045892">
    <property type="term" value="P:negative regulation of DNA-templated transcription"/>
    <property type="evidence" value="ECO:0007669"/>
    <property type="project" value="TreeGrafter"/>
</dbReference>